<evidence type="ECO:0000256" key="10">
    <source>
        <dbReference type="NCBIfam" id="TIGR00232"/>
    </source>
</evidence>
<feature type="binding site" evidence="12">
    <location>
        <position position="475"/>
    </location>
    <ligand>
        <name>substrate</name>
    </ligand>
</feature>
<dbReference type="PANTHER" id="PTHR43522:SF2">
    <property type="entry name" value="TRANSKETOLASE 1-RELATED"/>
    <property type="match status" value="1"/>
</dbReference>
<evidence type="ECO:0000256" key="5">
    <source>
        <dbReference type="ARBA" id="ARBA00022679"/>
    </source>
</evidence>
<feature type="domain" description="Transketolase-like pyrimidine-binding" evidence="17">
    <location>
        <begin position="356"/>
        <end position="527"/>
    </location>
</feature>
<dbReference type="EMBL" id="DSYK01000633">
    <property type="protein sequence ID" value="HGS22706.1"/>
    <property type="molecule type" value="Genomic_DNA"/>
</dbReference>
<dbReference type="SMART" id="SM00861">
    <property type="entry name" value="Transket_pyr"/>
    <property type="match status" value="1"/>
</dbReference>
<keyword evidence="16" id="KW-0106">Calcium</keyword>
<dbReference type="Gene3D" id="3.40.50.970">
    <property type="match status" value="2"/>
</dbReference>
<dbReference type="Pfam" id="PF02779">
    <property type="entry name" value="Transket_pyr"/>
    <property type="match status" value="1"/>
</dbReference>
<dbReference type="InterPro" id="IPR029061">
    <property type="entry name" value="THDP-binding"/>
</dbReference>
<evidence type="ECO:0000256" key="6">
    <source>
        <dbReference type="ARBA" id="ARBA00022723"/>
    </source>
</evidence>
<dbReference type="GO" id="GO:0005829">
    <property type="term" value="C:cytosol"/>
    <property type="evidence" value="ECO:0007669"/>
    <property type="project" value="TreeGrafter"/>
</dbReference>
<dbReference type="InterPro" id="IPR005478">
    <property type="entry name" value="Transketolase_bac-like"/>
</dbReference>
<dbReference type="InterPro" id="IPR009014">
    <property type="entry name" value="Transketo_C/PFOR_II"/>
</dbReference>
<evidence type="ECO:0000256" key="7">
    <source>
        <dbReference type="ARBA" id="ARBA00022842"/>
    </source>
</evidence>
<dbReference type="GO" id="GO:0004802">
    <property type="term" value="F:transketolase activity"/>
    <property type="evidence" value="ECO:0007669"/>
    <property type="project" value="UniProtKB-UniRule"/>
</dbReference>
<comment type="cofactor">
    <cofactor evidence="14">
        <name>Mg(2+)</name>
        <dbReference type="ChEBI" id="CHEBI:18420"/>
    </cofactor>
    <text evidence="14">Binds 1 Mg(2+) ion per subunit. Can also utilize other divalent metal cations, such as Ca(2+), Mn(2+) and Co(2+).</text>
</comment>
<feature type="binding site" evidence="14">
    <location>
        <position position="159"/>
    </location>
    <ligand>
        <name>Mg(2+)</name>
        <dbReference type="ChEBI" id="CHEBI:18420"/>
    </ligand>
</feature>
<feature type="binding site" evidence="13">
    <location>
        <position position="264"/>
    </location>
    <ligand>
        <name>thiamine diphosphate</name>
        <dbReference type="ChEBI" id="CHEBI:58937"/>
    </ligand>
</feature>
<dbReference type="NCBIfam" id="TIGR00232">
    <property type="entry name" value="tktlase_bact"/>
    <property type="match status" value="1"/>
</dbReference>
<feature type="binding site" evidence="12">
    <location>
        <position position="359"/>
    </location>
    <ligand>
        <name>substrate</name>
    </ligand>
</feature>
<comment type="cofactor">
    <cofactor evidence="13">
        <name>thiamine diphosphate</name>
        <dbReference type="ChEBI" id="CHEBI:58937"/>
    </cofactor>
    <text evidence="13">Binds 1 thiamine pyrophosphate per subunit. During the reaction, the substrate forms a covalent intermediate with the cofactor.</text>
</comment>
<dbReference type="Pfam" id="PF22613">
    <property type="entry name" value="Transketolase_C_1"/>
    <property type="match status" value="1"/>
</dbReference>
<proteinExistence type="inferred from homology"/>
<evidence type="ECO:0000256" key="13">
    <source>
        <dbReference type="PIRSR" id="PIRSR605478-3"/>
    </source>
</evidence>
<gene>
    <name evidence="18" type="primary">tkt</name>
    <name evidence="18" type="ORF">ENT37_12690</name>
</gene>
<evidence type="ECO:0000256" key="15">
    <source>
        <dbReference type="PIRSR" id="PIRSR605478-5"/>
    </source>
</evidence>
<dbReference type="FunFam" id="3.40.50.970:FF:000004">
    <property type="entry name" value="Transketolase"/>
    <property type="match status" value="1"/>
</dbReference>
<dbReference type="SUPFAM" id="SSF52518">
    <property type="entry name" value="Thiamin diphosphate-binding fold (THDP-binding)"/>
    <property type="match status" value="2"/>
</dbReference>
<dbReference type="EC" id="2.2.1.1" evidence="3 10"/>
<dbReference type="InterPro" id="IPR049557">
    <property type="entry name" value="Transketolase_CS"/>
</dbReference>
<keyword evidence="8 13" id="KW-0786">Thiamine pyrophosphate</keyword>
<feature type="binding site" evidence="12">
    <location>
        <position position="30"/>
    </location>
    <ligand>
        <name>substrate</name>
    </ligand>
</feature>
<keyword evidence="6 14" id="KW-0479">Metal-binding</keyword>
<keyword evidence="7 14" id="KW-0460">Magnesium</keyword>
<evidence type="ECO:0000259" key="17">
    <source>
        <dbReference type="SMART" id="SM00861"/>
    </source>
</evidence>
<comment type="cofactor">
    <cofactor evidence="16">
        <name>Mg(2+)</name>
        <dbReference type="ChEBI" id="CHEBI:18420"/>
    </cofactor>
    <cofactor evidence="16">
        <name>Ca(2+)</name>
        <dbReference type="ChEBI" id="CHEBI:29108"/>
    </cofactor>
    <cofactor evidence="16">
        <name>Mn(2+)</name>
        <dbReference type="ChEBI" id="CHEBI:29035"/>
    </cofactor>
    <cofactor evidence="16">
        <name>Co(2+)</name>
        <dbReference type="ChEBI" id="CHEBI:48828"/>
    </cofactor>
    <text evidence="16">Binds 1 Mg(2+) ion per subunit. Can also utilize other divalent metal cations, such as Ca(2+), Mn(2+) and Co(2+).</text>
</comment>
<accession>A0A7C4PMJ3</accession>
<feature type="binding site" evidence="13">
    <location>
        <position position="189"/>
    </location>
    <ligand>
        <name>thiamine diphosphate</name>
        <dbReference type="ChEBI" id="CHEBI:58937"/>
    </ligand>
</feature>
<feature type="site" description="Important for catalytic activity" evidence="15">
    <location>
        <position position="30"/>
    </location>
</feature>
<dbReference type="PROSITE" id="PS00802">
    <property type="entry name" value="TRANSKETOLASE_2"/>
    <property type="match status" value="1"/>
</dbReference>
<dbReference type="InterPro" id="IPR020826">
    <property type="entry name" value="Transketolase_BS"/>
</dbReference>
<feature type="binding site" evidence="14">
    <location>
        <position position="191"/>
    </location>
    <ligand>
        <name>Mg(2+)</name>
        <dbReference type="ChEBI" id="CHEBI:18420"/>
    </ligand>
</feature>
<dbReference type="CDD" id="cd02012">
    <property type="entry name" value="TPP_TK"/>
    <property type="match status" value="1"/>
</dbReference>
<dbReference type="InterPro" id="IPR033247">
    <property type="entry name" value="Transketolase_fam"/>
</dbReference>
<protein>
    <recommendedName>
        <fullName evidence="4 10">Transketolase</fullName>
        <ecNumber evidence="3 10">2.2.1.1</ecNumber>
    </recommendedName>
</protein>
<dbReference type="FunFam" id="3.40.50.920:FF:000003">
    <property type="entry name" value="Transketolase"/>
    <property type="match status" value="1"/>
</dbReference>
<dbReference type="CDD" id="cd07033">
    <property type="entry name" value="TPP_PYR_DXS_TK_like"/>
    <property type="match status" value="1"/>
</dbReference>
<dbReference type="PROSITE" id="PS00801">
    <property type="entry name" value="TRANSKETOLASE_1"/>
    <property type="match status" value="1"/>
</dbReference>
<evidence type="ECO:0000256" key="2">
    <source>
        <dbReference type="ARBA" id="ARBA00011738"/>
    </source>
</evidence>
<feature type="site" description="Important for catalytic activity" evidence="15">
    <location>
        <position position="264"/>
    </location>
</feature>
<comment type="caution">
    <text evidence="18">The sequence shown here is derived from an EMBL/GenBank/DDBJ whole genome shotgun (WGS) entry which is preliminary data.</text>
</comment>
<comment type="subunit">
    <text evidence="2 16">Homodimer.</text>
</comment>
<feature type="binding site" evidence="14">
    <location>
        <position position="189"/>
    </location>
    <ligand>
        <name>Mg(2+)</name>
        <dbReference type="ChEBI" id="CHEBI:18420"/>
    </ligand>
</feature>
<dbReference type="InterPro" id="IPR055152">
    <property type="entry name" value="Transketolase-like_C_2"/>
</dbReference>
<evidence type="ECO:0000256" key="9">
    <source>
        <dbReference type="ARBA" id="ARBA00049473"/>
    </source>
</evidence>
<evidence type="ECO:0000256" key="1">
    <source>
        <dbReference type="ARBA" id="ARBA00007131"/>
    </source>
</evidence>
<evidence type="ECO:0000256" key="11">
    <source>
        <dbReference type="PIRSR" id="PIRSR605478-1"/>
    </source>
</evidence>
<evidence type="ECO:0000256" key="16">
    <source>
        <dbReference type="RuleBase" id="RU004996"/>
    </source>
</evidence>
<feature type="binding site" evidence="13">
    <location>
        <position position="439"/>
    </location>
    <ligand>
        <name>thiamine diphosphate</name>
        <dbReference type="ChEBI" id="CHEBI:58937"/>
    </ligand>
</feature>
<feature type="binding site" evidence="13">
    <location>
        <begin position="118"/>
        <end position="120"/>
    </location>
    <ligand>
        <name>thiamine diphosphate</name>
        <dbReference type="ChEBI" id="CHEBI:58937"/>
    </ligand>
</feature>
<dbReference type="FunFam" id="3.40.50.970:FF:000003">
    <property type="entry name" value="Transketolase"/>
    <property type="match status" value="1"/>
</dbReference>
<dbReference type="AlphaFoldDB" id="A0A7C4PMJ3"/>
<comment type="function">
    <text evidence="16">Catalyzes the transfer of a two-carbon ketol group from a ketose donor to an aldose acceptor, via a covalent intermediate with the cofactor thiamine pyrophosphate.</text>
</comment>
<comment type="similarity">
    <text evidence="1 16">Belongs to the transketolase family.</text>
</comment>
<feature type="binding site" evidence="12">
    <location>
        <position position="264"/>
    </location>
    <ligand>
        <name>substrate</name>
    </ligand>
</feature>
<feature type="binding site" evidence="12">
    <location>
        <position position="471"/>
    </location>
    <ligand>
        <name>substrate</name>
    </ligand>
</feature>
<reference evidence="18" key="1">
    <citation type="journal article" date="2020" name="mSystems">
        <title>Genome- and Community-Level Interaction Insights into Carbon Utilization and Element Cycling Functions of Hydrothermarchaeota in Hydrothermal Sediment.</title>
        <authorList>
            <person name="Zhou Z."/>
            <person name="Liu Y."/>
            <person name="Xu W."/>
            <person name="Pan J."/>
            <person name="Luo Z.H."/>
            <person name="Li M."/>
        </authorList>
    </citation>
    <scope>NUCLEOTIDE SEQUENCE [LARGE SCALE GENOMIC DNA]</scope>
    <source>
        <strain evidence="18">SpSt-573</strain>
    </source>
</reference>
<feature type="binding site" evidence="12">
    <location>
        <position position="522"/>
    </location>
    <ligand>
        <name>substrate</name>
    </ligand>
</feature>
<feature type="binding site" evidence="12">
    <location>
        <position position="386"/>
    </location>
    <ligand>
        <name>substrate</name>
    </ligand>
</feature>
<evidence type="ECO:0000256" key="14">
    <source>
        <dbReference type="PIRSR" id="PIRSR605478-4"/>
    </source>
</evidence>
<evidence type="ECO:0000256" key="12">
    <source>
        <dbReference type="PIRSR" id="PIRSR605478-2"/>
    </source>
</evidence>
<dbReference type="PANTHER" id="PTHR43522">
    <property type="entry name" value="TRANSKETOLASE"/>
    <property type="match status" value="1"/>
</dbReference>
<evidence type="ECO:0000256" key="4">
    <source>
        <dbReference type="ARBA" id="ARBA00016662"/>
    </source>
</evidence>
<keyword evidence="5 16" id="KW-0808">Transferase</keyword>
<dbReference type="SUPFAM" id="SSF52922">
    <property type="entry name" value="TK C-terminal domain-like"/>
    <property type="match status" value="1"/>
</dbReference>
<feature type="binding site" evidence="13">
    <location>
        <position position="70"/>
    </location>
    <ligand>
        <name>thiamine diphosphate</name>
        <dbReference type="ChEBI" id="CHEBI:58937"/>
    </ligand>
</feature>
<feature type="binding site" evidence="13">
    <location>
        <position position="160"/>
    </location>
    <ligand>
        <name>thiamine diphosphate</name>
        <dbReference type="ChEBI" id="CHEBI:58937"/>
    </ligand>
</feature>
<sequence length="672" mass="73650">MENSLLLQEKAINTIRFLSADAVQQANSGHPGLPMGAAAMAYTVWTRHLRHNPVNPGWANRDRFVLSGGHGSMLLYSLLHLTGYDLPLEELKRFRQWGSKTPGHPEYGLTPGVETTTGPLGQGFANGVGMAIAERHLSAVFNRPGYELIDHYVYGIVTDGDLMEGVASEAASLAGHLKLGKLIYLYDDNRISIEGSTELTFTEDRGKRFEAYGWQVLYVPDGNDVEAVDQAILQAKNDPRPSLIICRTHIGFGLPTRQDTAKAHGEPAGEEELKGAKEKLGWPLEPRFYIPEDVLAFFRQAVNKGADEENCWNGLFKAYQKDYPDLAAEFERRFKRQLPAGWDQDLPEFPADSKGMATRAASGKVLNALAVKLPELMGGSADLAPSTNTWINGTPAFQASSPEGRNIHFGVREHAMGAVVNGMVYHGGLMPFGATFLVFADYMRPAIRLSALSHLPAIWVFTHDSIGLGEDGPTHQPVEHLASLRAIPGLTVIRPADANEVREAWKAAVANRNTPTLLALSRQAVPTLDRTIFNPAEGVHKGAYILRETSGKKPEVLLMASGSEVDLIVRAGEQLEADGIAVRLVSFPSWELFEKQPEQYRKEVLPDELQLRVAVEAGVPMGWERWVGPKGIILGLHRFGASAPYKVLYEQFGFTVEAVVSAVKSLTGNHRG</sequence>
<dbReference type="GO" id="GO:0006098">
    <property type="term" value="P:pentose-phosphate shunt"/>
    <property type="evidence" value="ECO:0007669"/>
    <property type="project" value="TreeGrafter"/>
</dbReference>
<feature type="binding site" evidence="12">
    <location>
        <position position="463"/>
    </location>
    <ligand>
        <name>substrate</name>
    </ligand>
</feature>
<dbReference type="InterPro" id="IPR005475">
    <property type="entry name" value="Transketolase-like_Pyr-bd"/>
</dbReference>
<name>A0A7C4PMJ3_9CHLR</name>
<comment type="catalytic activity">
    <reaction evidence="9 16">
        <text>D-sedoheptulose 7-phosphate + D-glyceraldehyde 3-phosphate = aldehydo-D-ribose 5-phosphate + D-xylulose 5-phosphate</text>
        <dbReference type="Rhea" id="RHEA:10508"/>
        <dbReference type="ChEBI" id="CHEBI:57483"/>
        <dbReference type="ChEBI" id="CHEBI:57737"/>
        <dbReference type="ChEBI" id="CHEBI:58273"/>
        <dbReference type="ChEBI" id="CHEBI:59776"/>
        <dbReference type="EC" id="2.2.1.1"/>
    </reaction>
</comment>
<dbReference type="Gene3D" id="3.40.50.920">
    <property type="match status" value="1"/>
</dbReference>
<evidence type="ECO:0000313" key="18">
    <source>
        <dbReference type="EMBL" id="HGS22706.1"/>
    </source>
</evidence>
<organism evidence="18">
    <name type="scientific">Anaerolinea thermolimosa</name>
    <dbReference type="NCBI Taxonomy" id="229919"/>
    <lineage>
        <taxon>Bacteria</taxon>
        <taxon>Bacillati</taxon>
        <taxon>Chloroflexota</taxon>
        <taxon>Anaerolineae</taxon>
        <taxon>Anaerolineales</taxon>
        <taxon>Anaerolineaceae</taxon>
        <taxon>Anaerolinea</taxon>
    </lineage>
</organism>
<feature type="active site" description="Proton donor" evidence="11">
    <location>
        <position position="413"/>
    </location>
</feature>
<evidence type="ECO:0000256" key="3">
    <source>
        <dbReference type="ARBA" id="ARBA00013152"/>
    </source>
</evidence>
<dbReference type="Pfam" id="PF00456">
    <property type="entry name" value="Transketolase_N"/>
    <property type="match status" value="1"/>
</dbReference>
<dbReference type="InterPro" id="IPR005474">
    <property type="entry name" value="Transketolase_N"/>
</dbReference>
<dbReference type="GO" id="GO:0046872">
    <property type="term" value="F:metal ion binding"/>
    <property type="evidence" value="ECO:0007669"/>
    <property type="project" value="UniProtKB-KW"/>
</dbReference>
<evidence type="ECO:0000256" key="8">
    <source>
        <dbReference type="ARBA" id="ARBA00023052"/>
    </source>
</evidence>